<proteinExistence type="predicted"/>
<sequence>AFIQQVVIGLIVPEIDLQCSGLFVGTEKQVAIQGAGCEFLPGECDVSPRAVQGTRPVARKASAG</sequence>
<dbReference type="AlphaFoldDB" id="X1GCI3"/>
<protein>
    <submittedName>
        <fullName evidence="1">Uncharacterized protein</fullName>
    </submittedName>
</protein>
<dbReference type="EMBL" id="BART01040740">
    <property type="protein sequence ID" value="GAH30758.1"/>
    <property type="molecule type" value="Genomic_DNA"/>
</dbReference>
<accession>X1GCI3</accession>
<feature type="non-terminal residue" evidence="1">
    <location>
        <position position="1"/>
    </location>
</feature>
<reference evidence="1" key="1">
    <citation type="journal article" date="2014" name="Front. Microbiol.">
        <title>High frequency of phylogenetically diverse reductive dehalogenase-homologous genes in deep subseafloor sedimentary metagenomes.</title>
        <authorList>
            <person name="Kawai M."/>
            <person name="Futagami T."/>
            <person name="Toyoda A."/>
            <person name="Takaki Y."/>
            <person name="Nishi S."/>
            <person name="Hori S."/>
            <person name="Arai W."/>
            <person name="Tsubouchi T."/>
            <person name="Morono Y."/>
            <person name="Uchiyama I."/>
            <person name="Ito T."/>
            <person name="Fujiyama A."/>
            <person name="Inagaki F."/>
            <person name="Takami H."/>
        </authorList>
    </citation>
    <scope>NUCLEOTIDE SEQUENCE</scope>
    <source>
        <strain evidence="1">Expedition CK06-06</strain>
    </source>
</reference>
<evidence type="ECO:0000313" key="1">
    <source>
        <dbReference type="EMBL" id="GAH30758.1"/>
    </source>
</evidence>
<name>X1GCI3_9ZZZZ</name>
<comment type="caution">
    <text evidence="1">The sequence shown here is derived from an EMBL/GenBank/DDBJ whole genome shotgun (WGS) entry which is preliminary data.</text>
</comment>
<gene>
    <name evidence="1" type="ORF">S01H4_66091</name>
</gene>
<organism evidence="1">
    <name type="scientific">marine sediment metagenome</name>
    <dbReference type="NCBI Taxonomy" id="412755"/>
    <lineage>
        <taxon>unclassified sequences</taxon>
        <taxon>metagenomes</taxon>
        <taxon>ecological metagenomes</taxon>
    </lineage>
</organism>